<dbReference type="GO" id="GO:0000045">
    <property type="term" value="P:autophagosome assembly"/>
    <property type="evidence" value="ECO:0007669"/>
    <property type="project" value="TreeGrafter"/>
</dbReference>
<evidence type="ECO:0000313" key="6">
    <source>
        <dbReference type="EMBL" id="KAA6359084.1"/>
    </source>
</evidence>
<dbReference type="InterPro" id="IPR008271">
    <property type="entry name" value="Ser/Thr_kinase_AS"/>
</dbReference>
<evidence type="ECO:0000313" key="7">
    <source>
        <dbReference type="Proteomes" id="UP000324800"/>
    </source>
</evidence>
<feature type="domain" description="Protein kinase" evidence="5">
    <location>
        <begin position="1"/>
        <end position="204"/>
    </location>
</feature>
<dbReference type="SMART" id="SM00220">
    <property type="entry name" value="S_TKc"/>
    <property type="match status" value="1"/>
</dbReference>
<dbReference type="InterPro" id="IPR000719">
    <property type="entry name" value="Prot_kinase_dom"/>
</dbReference>
<dbReference type="GO" id="GO:0005776">
    <property type="term" value="C:autophagosome"/>
    <property type="evidence" value="ECO:0007669"/>
    <property type="project" value="TreeGrafter"/>
</dbReference>
<dbReference type="GO" id="GO:0005524">
    <property type="term" value="F:ATP binding"/>
    <property type="evidence" value="ECO:0007669"/>
    <property type="project" value="UniProtKB-KW"/>
</dbReference>
<dbReference type="Proteomes" id="UP000324800">
    <property type="component" value="Unassembled WGS sequence"/>
</dbReference>
<dbReference type="PROSITE" id="PS00108">
    <property type="entry name" value="PROTEIN_KINASE_ST"/>
    <property type="match status" value="1"/>
</dbReference>
<accession>A0A5J4TL18</accession>
<evidence type="ECO:0000256" key="3">
    <source>
        <dbReference type="ARBA" id="ARBA00022777"/>
    </source>
</evidence>
<dbReference type="Pfam" id="PF00069">
    <property type="entry name" value="Pkinase"/>
    <property type="match status" value="1"/>
</dbReference>
<evidence type="ECO:0000256" key="4">
    <source>
        <dbReference type="ARBA" id="ARBA00022840"/>
    </source>
</evidence>
<keyword evidence="3" id="KW-0418">Kinase</keyword>
<dbReference type="OrthoDB" id="25592at2759"/>
<protein>
    <recommendedName>
        <fullName evidence="5">Protein kinase domain-containing protein</fullName>
    </recommendedName>
</protein>
<comment type="caution">
    <text evidence="6">The sequence shown here is derived from an EMBL/GenBank/DDBJ whole genome shotgun (WGS) entry which is preliminary data.</text>
</comment>
<organism evidence="6 7">
    <name type="scientific">Streblomastix strix</name>
    <dbReference type="NCBI Taxonomy" id="222440"/>
    <lineage>
        <taxon>Eukaryota</taxon>
        <taxon>Metamonada</taxon>
        <taxon>Preaxostyla</taxon>
        <taxon>Oxymonadida</taxon>
        <taxon>Streblomastigidae</taxon>
        <taxon>Streblomastix</taxon>
    </lineage>
</organism>
<dbReference type="PANTHER" id="PTHR24348">
    <property type="entry name" value="SERINE/THREONINE-PROTEIN KINASE UNC-51-RELATED"/>
    <property type="match status" value="1"/>
</dbReference>
<keyword evidence="1" id="KW-0808">Transferase</keyword>
<dbReference type="EMBL" id="SNRW01028930">
    <property type="protein sequence ID" value="KAA6359084.1"/>
    <property type="molecule type" value="Genomic_DNA"/>
</dbReference>
<feature type="non-terminal residue" evidence="6">
    <location>
        <position position="1"/>
    </location>
</feature>
<keyword evidence="4" id="KW-0067">ATP-binding</keyword>
<dbReference type="GO" id="GO:0010506">
    <property type="term" value="P:regulation of autophagy"/>
    <property type="evidence" value="ECO:0007669"/>
    <property type="project" value="InterPro"/>
</dbReference>
<dbReference type="GO" id="GO:0000422">
    <property type="term" value="P:autophagy of mitochondrion"/>
    <property type="evidence" value="ECO:0007669"/>
    <property type="project" value="TreeGrafter"/>
</dbReference>
<dbReference type="PROSITE" id="PS50011">
    <property type="entry name" value="PROTEIN_KINASE_DOM"/>
    <property type="match status" value="1"/>
</dbReference>
<evidence type="ECO:0000256" key="1">
    <source>
        <dbReference type="ARBA" id="ARBA00022679"/>
    </source>
</evidence>
<dbReference type="GO" id="GO:0042594">
    <property type="term" value="P:response to starvation"/>
    <property type="evidence" value="ECO:0007669"/>
    <property type="project" value="TreeGrafter"/>
</dbReference>
<dbReference type="AlphaFoldDB" id="A0A5J4TL18"/>
<proteinExistence type="predicted"/>
<sequence length="204" mass="23546">VYQVYKEDTNIIAAKVMLRKDFSIDEWNSALKLMRNENPFMLKYHSANFIGDIVIILMEYANMQSLENLIESEKELQISTIRVIMKQLLEEVCTIHKSGFIHRDIKGQNILLHSTIGSQKVMLKIADLGTIKEQLNPYQTALFIPQGTPNFMAPELLIDTEEEEETKGQVKADAKIDIWAVGIIFHQLLTHHFPFKQHKFSSIM</sequence>
<dbReference type="GO" id="GO:0004674">
    <property type="term" value="F:protein serine/threonine kinase activity"/>
    <property type="evidence" value="ECO:0007669"/>
    <property type="project" value="InterPro"/>
</dbReference>
<dbReference type="PANTHER" id="PTHR24348:SF22">
    <property type="entry name" value="NON-SPECIFIC SERINE_THREONINE PROTEIN KINASE"/>
    <property type="match status" value="1"/>
</dbReference>
<name>A0A5J4TL18_9EUKA</name>
<dbReference type="GO" id="GO:0005829">
    <property type="term" value="C:cytosol"/>
    <property type="evidence" value="ECO:0007669"/>
    <property type="project" value="TreeGrafter"/>
</dbReference>
<gene>
    <name evidence="6" type="ORF">EZS28_045389</name>
</gene>
<feature type="non-terminal residue" evidence="6">
    <location>
        <position position="204"/>
    </location>
</feature>
<dbReference type="SUPFAM" id="SSF56112">
    <property type="entry name" value="Protein kinase-like (PK-like)"/>
    <property type="match status" value="1"/>
</dbReference>
<evidence type="ECO:0000259" key="5">
    <source>
        <dbReference type="PROSITE" id="PS50011"/>
    </source>
</evidence>
<dbReference type="GO" id="GO:0061709">
    <property type="term" value="P:reticulophagy"/>
    <property type="evidence" value="ECO:0007669"/>
    <property type="project" value="TreeGrafter"/>
</dbReference>
<dbReference type="GO" id="GO:0034045">
    <property type="term" value="C:phagophore assembly site membrane"/>
    <property type="evidence" value="ECO:0007669"/>
    <property type="project" value="TreeGrafter"/>
</dbReference>
<keyword evidence="2" id="KW-0547">Nucleotide-binding</keyword>
<evidence type="ECO:0000256" key="2">
    <source>
        <dbReference type="ARBA" id="ARBA00022741"/>
    </source>
</evidence>
<dbReference type="Gene3D" id="1.10.510.10">
    <property type="entry name" value="Transferase(Phosphotransferase) domain 1"/>
    <property type="match status" value="1"/>
</dbReference>
<dbReference type="InterPro" id="IPR011009">
    <property type="entry name" value="Kinase-like_dom_sf"/>
</dbReference>
<dbReference type="InterPro" id="IPR045269">
    <property type="entry name" value="Atg1-like"/>
</dbReference>
<reference evidence="6 7" key="1">
    <citation type="submission" date="2019-03" db="EMBL/GenBank/DDBJ databases">
        <title>Single cell metagenomics reveals metabolic interactions within the superorganism composed of flagellate Streblomastix strix and complex community of Bacteroidetes bacteria on its surface.</title>
        <authorList>
            <person name="Treitli S.C."/>
            <person name="Kolisko M."/>
            <person name="Husnik F."/>
            <person name="Keeling P."/>
            <person name="Hampl V."/>
        </authorList>
    </citation>
    <scope>NUCLEOTIDE SEQUENCE [LARGE SCALE GENOMIC DNA]</scope>
    <source>
        <strain evidence="6">ST1C</strain>
    </source>
</reference>
<dbReference type="GO" id="GO:0034727">
    <property type="term" value="P:piecemeal microautophagy of the nucleus"/>
    <property type="evidence" value="ECO:0007669"/>
    <property type="project" value="TreeGrafter"/>
</dbReference>